<dbReference type="Proteomes" id="UP000051645">
    <property type="component" value="Unassembled WGS sequence"/>
</dbReference>
<gene>
    <name evidence="3" type="ORF">IV38_GL000281</name>
    <name evidence="4" type="ORF">IV40_GL000388</name>
</gene>
<dbReference type="PANTHER" id="PTHR10046">
    <property type="entry name" value="ATP DEPENDENT LON PROTEASE FAMILY MEMBER"/>
    <property type="match status" value="1"/>
</dbReference>
<keyword evidence="4" id="KW-0449">Lipoprotein</keyword>
<dbReference type="Pfam" id="PF13180">
    <property type="entry name" value="PDZ_2"/>
    <property type="match status" value="1"/>
</dbReference>
<dbReference type="PATRIC" id="fig|81857.3.peg.287"/>
<dbReference type="AlphaFoldDB" id="A0A0R2G9Y1"/>
<evidence type="ECO:0000313" key="6">
    <source>
        <dbReference type="Proteomes" id="UP000051751"/>
    </source>
</evidence>
<dbReference type="NCBIfam" id="NF041438">
    <property type="entry name" value="SepM_fam_S16"/>
    <property type="match status" value="1"/>
</dbReference>
<evidence type="ECO:0000313" key="4">
    <source>
        <dbReference type="EMBL" id="KRN34074.1"/>
    </source>
</evidence>
<dbReference type="InterPro" id="IPR014721">
    <property type="entry name" value="Ribsml_uS5_D2-typ_fold_subgr"/>
</dbReference>
<dbReference type="InterPro" id="IPR036034">
    <property type="entry name" value="PDZ_sf"/>
</dbReference>
<evidence type="ECO:0000259" key="1">
    <source>
        <dbReference type="Pfam" id="PF05362"/>
    </source>
</evidence>
<feature type="domain" description="Lon proteolytic" evidence="1">
    <location>
        <begin position="225"/>
        <end position="324"/>
    </location>
</feature>
<accession>A0A0R2G9Y1</accession>
<dbReference type="GO" id="GO:0004252">
    <property type="term" value="F:serine-type endopeptidase activity"/>
    <property type="evidence" value="ECO:0007669"/>
    <property type="project" value="InterPro"/>
</dbReference>
<evidence type="ECO:0000259" key="2">
    <source>
        <dbReference type="Pfam" id="PF13180"/>
    </source>
</evidence>
<keyword evidence="5" id="KW-1185">Reference proteome</keyword>
<dbReference type="RefSeq" id="WP_082617831.1">
    <property type="nucleotide sequence ID" value="NZ_JQAT01000001.1"/>
</dbReference>
<evidence type="ECO:0000313" key="5">
    <source>
        <dbReference type="Proteomes" id="UP000051645"/>
    </source>
</evidence>
<dbReference type="EMBL" id="JQAZ01000001">
    <property type="protein sequence ID" value="KRN34074.1"/>
    <property type="molecule type" value="Genomic_DNA"/>
</dbReference>
<dbReference type="SUPFAM" id="SSF50156">
    <property type="entry name" value="PDZ domain-like"/>
    <property type="match status" value="1"/>
</dbReference>
<dbReference type="InterPro" id="IPR001478">
    <property type="entry name" value="PDZ"/>
</dbReference>
<reference evidence="5 6" key="1">
    <citation type="journal article" date="2015" name="Genome Announc.">
        <title>Expanding the biotechnology potential of lactobacilli through comparative genomics of 213 strains and associated genera.</title>
        <authorList>
            <person name="Sun Z."/>
            <person name="Harris H.M."/>
            <person name="McCann A."/>
            <person name="Guo C."/>
            <person name="Argimon S."/>
            <person name="Zhang W."/>
            <person name="Yang X."/>
            <person name="Jeffery I.B."/>
            <person name="Cooney J.C."/>
            <person name="Kagawa T.F."/>
            <person name="Liu W."/>
            <person name="Song Y."/>
            <person name="Salvetti E."/>
            <person name="Wrobel A."/>
            <person name="Rasinkangas P."/>
            <person name="Parkhill J."/>
            <person name="Rea M.C."/>
            <person name="O'Sullivan O."/>
            <person name="Ritari J."/>
            <person name="Douillard F.P."/>
            <person name="Paul Ross R."/>
            <person name="Yang R."/>
            <person name="Briner A.E."/>
            <person name="Felis G.E."/>
            <person name="de Vos W.M."/>
            <person name="Barrangou R."/>
            <person name="Klaenhammer T.R."/>
            <person name="Caufield P.W."/>
            <person name="Cui Y."/>
            <person name="Zhang H."/>
            <person name="O'Toole P.W."/>
        </authorList>
    </citation>
    <scope>NUCLEOTIDE SEQUENCE [LARGE SCALE GENOMIC DNA]</scope>
    <source>
        <strain evidence="3 6">ATCC BAA-66</strain>
        <strain evidence="4 5">DSM 13344</strain>
    </source>
</reference>
<evidence type="ECO:0000313" key="3">
    <source>
        <dbReference type="EMBL" id="KRN29397.1"/>
    </source>
</evidence>
<dbReference type="GO" id="GO:0004176">
    <property type="term" value="F:ATP-dependent peptidase activity"/>
    <property type="evidence" value="ECO:0007669"/>
    <property type="project" value="InterPro"/>
</dbReference>
<feature type="domain" description="PDZ" evidence="2">
    <location>
        <begin position="135"/>
        <end position="202"/>
    </location>
</feature>
<dbReference type="Pfam" id="PF05362">
    <property type="entry name" value="Lon_C"/>
    <property type="match status" value="1"/>
</dbReference>
<dbReference type="OrthoDB" id="2356897at2"/>
<dbReference type="InterPro" id="IPR020568">
    <property type="entry name" value="Ribosomal_Su5_D2-typ_SF"/>
</dbReference>
<dbReference type="GO" id="GO:0030163">
    <property type="term" value="P:protein catabolic process"/>
    <property type="evidence" value="ECO:0007669"/>
    <property type="project" value="InterPro"/>
</dbReference>
<dbReference type="Proteomes" id="UP000051751">
    <property type="component" value="Unassembled WGS sequence"/>
</dbReference>
<sequence length="358" mass="40012">MNKNKKWFIFRHPGRFFLWFAGILVLLWLLFYRTSQYIEEPGTAEPLNQYVQVNHKRDHAKGSYMLTTVGVQGPATPLMLAIAHFKPYDDVTSQQELMGNENNSQYNQLQDYYMKSSENNAIVVAYKAAHKAYTKKYLGVYVWTIMDQSNFKTVLKVGDTITKIDGHAFKSSQAFIDYVKGKKLGTKVTITYLRAGHTHQATRKLIQLPGTKRAGLGITLTDHTTVKTKIPVKVNAGSIGGPSAGMMFTLQIYSQLTNQAALRNGQNIAGTGTIAEDGSVGQIGGIDKKVVAANREGAKVFFAPDEPATKAIKKLDPTYVNNYVTAKKTVRKLHSQMKVVPVRNFKDVIKYLQTHQTK</sequence>
<proteinExistence type="predicted"/>
<protein>
    <submittedName>
        <fullName evidence="4">Lipoprotein</fullName>
    </submittedName>
</protein>
<dbReference type="GO" id="GO:0005524">
    <property type="term" value="F:ATP binding"/>
    <property type="evidence" value="ECO:0007669"/>
    <property type="project" value="InterPro"/>
</dbReference>
<dbReference type="EMBL" id="JQAT01000001">
    <property type="protein sequence ID" value="KRN29397.1"/>
    <property type="molecule type" value="Genomic_DNA"/>
</dbReference>
<dbReference type="GO" id="GO:0006508">
    <property type="term" value="P:proteolysis"/>
    <property type="evidence" value="ECO:0007669"/>
    <property type="project" value="InterPro"/>
</dbReference>
<dbReference type="InterPro" id="IPR008269">
    <property type="entry name" value="Lon_proteolytic"/>
</dbReference>
<organism evidence="4 5">
    <name type="scientific">Lactobacillus selangorensis</name>
    <dbReference type="NCBI Taxonomy" id="81857"/>
    <lineage>
        <taxon>Bacteria</taxon>
        <taxon>Bacillati</taxon>
        <taxon>Bacillota</taxon>
        <taxon>Bacilli</taxon>
        <taxon>Lactobacillales</taxon>
        <taxon>Lactobacillaceae</taxon>
        <taxon>Lactobacillus</taxon>
    </lineage>
</organism>
<name>A0A0R2G9Y1_9LACO</name>
<dbReference type="SUPFAM" id="SSF54211">
    <property type="entry name" value="Ribosomal protein S5 domain 2-like"/>
    <property type="match status" value="1"/>
</dbReference>
<dbReference type="Gene3D" id="3.30.230.10">
    <property type="match status" value="1"/>
</dbReference>
<dbReference type="InterPro" id="IPR027065">
    <property type="entry name" value="Lon_Prtase"/>
</dbReference>
<dbReference type="STRING" id="81857.IV38_GL000281"/>
<comment type="caution">
    <text evidence="4">The sequence shown here is derived from an EMBL/GenBank/DDBJ whole genome shotgun (WGS) entry which is preliminary data.</text>
</comment>